<evidence type="ECO:0000256" key="1">
    <source>
        <dbReference type="SAM" id="MobiDB-lite"/>
    </source>
</evidence>
<dbReference type="PANTHER" id="PTHR13593">
    <property type="match status" value="1"/>
</dbReference>
<dbReference type="SUPFAM" id="SSF51695">
    <property type="entry name" value="PLC-like phosphodiesterases"/>
    <property type="match status" value="1"/>
</dbReference>
<dbReference type="CDD" id="cd08621">
    <property type="entry name" value="PI-PLCXDc_like_2"/>
    <property type="match status" value="1"/>
</dbReference>
<reference evidence="2 3" key="1">
    <citation type="journal article" date="2016" name="Sci. Rep.">
        <title>Insights into Adaptations to a Near-Obligate Nematode Endoparasitic Lifestyle from the Finished Genome of Drechmeria coniospora.</title>
        <authorList>
            <person name="Zhang L."/>
            <person name="Zhou Z."/>
            <person name="Guo Q."/>
            <person name="Fokkens L."/>
            <person name="Miskei M."/>
            <person name="Pocsi I."/>
            <person name="Zhang W."/>
            <person name="Chen M."/>
            <person name="Wang L."/>
            <person name="Sun Y."/>
            <person name="Donzelli B.G."/>
            <person name="Gibson D.M."/>
            <person name="Nelson D.R."/>
            <person name="Luo J.G."/>
            <person name="Rep M."/>
            <person name="Liu H."/>
            <person name="Yang S."/>
            <person name="Wang J."/>
            <person name="Krasnoff S.B."/>
            <person name="Xu Y."/>
            <person name="Molnar I."/>
            <person name="Lin M."/>
        </authorList>
    </citation>
    <scope>NUCLEOTIDE SEQUENCE [LARGE SCALE GENOMIC DNA]</scope>
    <source>
        <strain evidence="2 3">ARSEF 6962</strain>
    </source>
</reference>
<dbReference type="EMBL" id="LAYC01000002">
    <property type="protein sequence ID" value="KYK58484.1"/>
    <property type="molecule type" value="Genomic_DNA"/>
</dbReference>
<dbReference type="Gene3D" id="3.20.20.190">
    <property type="entry name" value="Phosphatidylinositol (PI) phosphodiesterase"/>
    <property type="match status" value="1"/>
</dbReference>
<dbReference type="GO" id="GO:0006629">
    <property type="term" value="P:lipid metabolic process"/>
    <property type="evidence" value="ECO:0007669"/>
    <property type="project" value="InterPro"/>
</dbReference>
<dbReference type="PROSITE" id="PS50007">
    <property type="entry name" value="PIPLC_X_DOMAIN"/>
    <property type="match status" value="1"/>
</dbReference>
<dbReference type="GO" id="GO:0008081">
    <property type="term" value="F:phosphoric diester hydrolase activity"/>
    <property type="evidence" value="ECO:0007669"/>
    <property type="project" value="InterPro"/>
</dbReference>
<proteinExistence type="predicted"/>
<evidence type="ECO:0000313" key="3">
    <source>
        <dbReference type="Proteomes" id="UP000076580"/>
    </source>
</evidence>
<dbReference type="RefSeq" id="XP_040657836.1">
    <property type="nucleotide sequence ID" value="XM_040802803.1"/>
</dbReference>
<evidence type="ECO:0000313" key="2">
    <source>
        <dbReference type="EMBL" id="KYK58484.1"/>
    </source>
</evidence>
<dbReference type="InParanoid" id="A0A151GMY7"/>
<dbReference type="PANTHER" id="PTHR13593:SF143">
    <property type="entry name" value="PHOSPHATIDYLINOSITOL-SPECIFIC PHOSPHOLIPASE C X DOMAIN-CONTAINING PROTEIN"/>
    <property type="match status" value="1"/>
</dbReference>
<feature type="compositionally biased region" description="Low complexity" evidence="1">
    <location>
        <begin position="163"/>
        <end position="174"/>
    </location>
</feature>
<dbReference type="AlphaFoldDB" id="A0A151GMY7"/>
<dbReference type="InterPro" id="IPR017946">
    <property type="entry name" value="PLC-like_Pdiesterase_TIM-brl"/>
</dbReference>
<name>A0A151GMY7_DRECN</name>
<gene>
    <name evidence="2" type="ORF">DCS_05500</name>
</gene>
<keyword evidence="3" id="KW-1185">Reference proteome</keyword>
<dbReference type="GeneID" id="63718143"/>
<feature type="region of interest" description="Disordered" evidence="1">
    <location>
        <begin position="163"/>
        <end position="193"/>
    </location>
</feature>
<dbReference type="InterPro" id="IPR051057">
    <property type="entry name" value="PI-PLC_domain"/>
</dbReference>
<protein>
    <submittedName>
        <fullName evidence="2">Exo-beta-1,3-glucanase</fullName>
    </submittedName>
</protein>
<accession>A0A151GMY7</accession>
<sequence length="765" mass="84570">MKAPPAQDCGARLTRINATIETGVLLAQPTSPFFARDVASAASQLSMYLQSQVSCLSTRIFAKSGNAVVGLYAAAGIGMSSLSALLGRYESLATKGGKILQFCEAKDSGNRAVGIIAAPLSALGSVNEAVNTWANRGCLDSSAVSHSAHLDILVHEAPASESISESDGSYSTSTNVENSSDNCQKADRTYSTETPSAGTYMNWDFLSPLRVKSSGRQFITIVNLTPHRFKLVHTHSYQMDSFDFGDVPQGHARQNLAHYTEKAGTFPVDDNGEAYYSIDGTDKKFTIRATTHIPHAYPRRTVFDLTRMNMGQREYLDPSQEASVTLVITGSNEYGFITSIRHGAGNWMRSLYHVIKDRQLQHVVMPGTHDSGMSTISNKIVSLGVEANTQTQGLNMYDQLRTGARWFDLRISTVHNAPFEADYDFWTLHVNDERADIAVGNSGVSLDDIVREINRFTMENPGEIVFLRVKYLIGIRKIPSFGPIYWTDEMVRAFFSKLRGIRNRCPHLDAAVPFNRQKVSYFMDQNEGKGCVIILLDGQLTSSVPQESISDGIYKASRMRFWDNWSNKADTQSMAQDQAADWKTVMRSGDPGNSDDRFLIGQWLVSADAVKTTALTIQKMAILPTNPALYWMGVNNMSPERWPNVLLIDYIGIVVRDQTAWNQLSAEMYTLAIGLNLYMISENCDISPRRSPLLAKARPMPLSTNNVVTAAPWNGIIYANGTVQDFPPRTSHPGRTRILHSGTRFLNGTVLTKDVKNPNLSQASM</sequence>
<comment type="caution">
    <text evidence="2">The sequence shown here is derived from an EMBL/GenBank/DDBJ whole genome shotgun (WGS) entry which is preliminary data.</text>
</comment>
<dbReference type="Proteomes" id="UP000076580">
    <property type="component" value="Chromosome 02"/>
</dbReference>
<organism evidence="2 3">
    <name type="scientific">Drechmeria coniospora</name>
    <name type="common">Nematophagous fungus</name>
    <name type="synonym">Meria coniospora</name>
    <dbReference type="NCBI Taxonomy" id="98403"/>
    <lineage>
        <taxon>Eukaryota</taxon>
        <taxon>Fungi</taxon>
        <taxon>Dikarya</taxon>
        <taxon>Ascomycota</taxon>
        <taxon>Pezizomycotina</taxon>
        <taxon>Sordariomycetes</taxon>
        <taxon>Hypocreomycetidae</taxon>
        <taxon>Hypocreales</taxon>
        <taxon>Ophiocordycipitaceae</taxon>
        <taxon>Drechmeria</taxon>
    </lineage>
</organism>